<dbReference type="OrthoDB" id="9760357at2"/>
<feature type="transmembrane region" description="Helical" evidence="1">
    <location>
        <begin position="382"/>
        <end position="400"/>
    </location>
</feature>
<comment type="caution">
    <text evidence="2">The sequence shown here is derived from an EMBL/GenBank/DDBJ whole genome shotgun (WGS) entry which is preliminary data.</text>
</comment>
<accession>A0A0W1B446</accession>
<keyword evidence="1" id="KW-1133">Transmembrane helix</keyword>
<reference evidence="2 3" key="1">
    <citation type="journal article" date="2015" name="Int. Biodeterior. Biodegradation">
        <title>Physiological and genetic screening methods for the isolation of methyl tert-butyl ether-degrading bacteria for bioremediation purposes.</title>
        <authorList>
            <person name="Guisado I.M."/>
            <person name="Purswani J."/>
            <person name="Gonzalez Lopez J."/>
            <person name="Pozo C."/>
        </authorList>
    </citation>
    <scope>NUCLEOTIDE SEQUENCE [LARGE SCALE GENOMIC DNA]</scope>
    <source>
        <strain evidence="2 3">SH7</strain>
    </source>
</reference>
<evidence type="ECO:0000313" key="3">
    <source>
        <dbReference type="Proteomes" id="UP000054709"/>
    </source>
</evidence>
<dbReference type="EMBL" id="LCZJ02000014">
    <property type="protein sequence ID" value="KTD88335.1"/>
    <property type="molecule type" value="Genomic_DNA"/>
</dbReference>
<sequence length="685" mass="79343">MHYERAGSELIWLYEMKKMFFLQKHLLFILLYLIFSLFLFFLDKPVNPDVEMNAALYSSYLQQVKGRYTEQTEEFFMKEAIKISNAKVALQNAIDDYYDGEIEEGEFLAASSPLEQLLKKEIGFQLVYDQFTYIREHPADRYFLYRNGWDGLLSNEKLDLLWVLLVLQLVTPMFCFEYESGMDKLLLTVRKGNFHHTICKISLTLLTISLLSLLMSGMRYAFYQLKYGLENGGYPLQSLSYFSTSTRDFTLFEAFLLMAFGKLFGSLILALLILFLSVCLKRYTITMFFCTGVILLPYYALHLESSKYVLPGPLGFLLSSGYLRGTEYERDSFTDQLTMVFKEVSFTTFMTVFGATLLLCFIMLVVIFIRRSNTCSAVNSRWRGKSLILFMVLGMVVLLSSSCASNQNSEASASYNFSTRHSFENKSYSINVDETDLDNTRIVFEDKQTGEQRDIIRNAMSSLTEIQNIIYCNGTHIYYIKYDLEEKSKFVIKKRFFVIELDIKTFSERIIFEKNVSGGKDNLLGLNNANLYDTAFFFSIQAFFLDEQNIYFAGSDEIRSVNRVTGVMEVILRIPIISSLAFDGNTIYYINSKLQVVRYDIKRASETVISDLVTRSFLLSDNDLIYINRKDHQKLYTFSLLDTVSRKLTELPVLSFRCEGQKIIYMDNGSLKEHELNRTETGNRQ</sequence>
<dbReference type="Proteomes" id="UP000054709">
    <property type="component" value="Unassembled WGS sequence"/>
</dbReference>
<organism evidence="2 3">
    <name type="scientific">Paenibacillus etheri</name>
    <dbReference type="NCBI Taxonomy" id="1306852"/>
    <lineage>
        <taxon>Bacteria</taxon>
        <taxon>Bacillati</taxon>
        <taxon>Bacillota</taxon>
        <taxon>Bacilli</taxon>
        <taxon>Bacillales</taxon>
        <taxon>Paenibacillaceae</taxon>
        <taxon>Paenibacillus</taxon>
    </lineage>
</organism>
<name>A0A0W1B446_9BACL</name>
<feature type="transmembrane region" description="Helical" evidence="1">
    <location>
        <begin position="198"/>
        <end position="222"/>
    </location>
</feature>
<keyword evidence="1" id="KW-0812">Transmembrane</keyword>
<keyword evidence="1" id="KW-0472">Membrane</keyword>
<feature type="transmembrane region" description="Helical" evidence="1">
    <location>
        <begin position="283"/>
        <end position="301"/>
    </location>
</feature>
<feature type="transmembrane region" description="Helical" evidence="1">
    <location>
        <begin position="160"/>
        <end position="178"/>
    </location>
</feature>
<gene>
    <name evidence="2" type="ORF">UQ64_05985</name>
</gene>
<dbReference type="SUPFAM" id="SSF69304">
    <property type="entry name" value="Tricorn protease N-terminal domain"/>
    <property type="match status" value="1"/>
</dbReference>
<feature type="transmembrane region" description="Helical" evidence="1">
    <location>
        <begin position="21"/>
        <end position="42"/>
    </location>
</feature>
<keyword evidence="3" id="KW-1185">Reference proteome</keyword>
<feature type="transmembrane region" description="Helical" evidence="1">
    <location>
        <begin position="254"/>
        <end position="276"/>
    </location>
</feature>
<dbReference type="AlphaFoldDB" id="A0A0W1B446"/>
<protein>
    <submittedName>
        <fullName evidence="2">ABC transporter permease</fullName>
    </submittedName>
</protein>
<evidence type="ECO:0000256" key="1">
    <source>
        <dbReference type="SAM" id="Phobius"/>
    </source>
</evidence>
<feature type="transmembrane region" description="Helical" evidence="1">
    <location>
        <begin position="346"/>
        <end position="370"/>
    </location>
</feature>
<evidence type="ECO:0000313" key="2">
    <source>
        <dbReference type="EMBL" id="KTD88335.1"/>
    </source>
</evidence>
<proteinExistence type="predicted"/>